<dbReference type="Proteomes" id="UP000568050">
    <property type="component" value="Unassembled WGS sequence"/>
</dbReference>
<dbReference type="EMBL" id="JACHWP010000002">
    <property type="protein sequence ID" value="MBB3022884.1"/>
    <property type="molecule type" value="Genomic_DNA"/>
</dbReference>
<dbReference type="PANTHER" id="PTHR30511:SF0">
    <property type="entry name" value="ALANINE RACEMASE, CATABOLIC-RELATED"/>
    <property type="match status" value="1"/>
</dbReference>
<keyword evidence="3 5" id="KW-0413">Isomerase</keyword>
<evidence type="ECO:0000313" key="11">
    <source>
        <dbReference type="Proteomes" id="UP000568050"/>
    </source>
</evidence>
<feature type="domain" description="Alanine racemase C-terminal" evidence="9">
    <location>
        <begin position="257"/>
        <end position="391"/>
    </location>
</feature>
<evidence type="ECO:0000313" key="10">
    <source>
        <dbReference type="EMBL" id="MBB3022884.1"/>
    </source>
</evidence>
<reference evidence="10 11" key="1">
    <citation type="submission" date="2020-08" db="EMBL/GenBank/DDBJ databases">
        <title>Sequencing the genomes of 1000 actinobacteria strains.</title>
        <authorList>
            <person name="Klenk H.-P."/>
        </authorList>
    </citation>
    <scope>NUCLEOTIDE SEQUENCE [LARGE SCALE GENOMIC DNA]</scope>
    <source>
        <strain evidence="10 11">DSM 23040</strain>
    </source>
</reference>
<dbReference type="InterPro" id="IPR011079">
    <property type="entry name" value="Ala_racemase_C"/>
</dbReference>
<evidence type="ECO:0000256" key="2">
    <source>
        <dbReference type="ARBA" id="ARBA00022898"/>
    </source>
</evidence>
<evidence type="ECO:0000256" key="3">
    <source>
        <dbReference type="ARBA" id="ARBA00023235"/>
    </source>
</evidence>
<dbReference type="GO" id="GO:0009252">
    <property type="term" value="P:peptidoglycan biosynthetic process"/>
    <property type="evidence" value="ECO:0007669"/>
    <property type="project" value="TreeGrafter"/>
</dbReference>
<feature type="compositionally biased region" description="Low complexity" evidence="8">
    <location>
        <begin position="485"/>
        <end position="494"/>
    </location>
</feature>
<dbReference type="InterPro" id="IPR027417">
    <property type="entry name" value="P-loop_NTPase"/>
</dbReference>
<feature type="compositionally biased region" description="Polar residues" evidence="8">
    <location>
        <begin position="542"/>
        <end position="552"/>
    </location>
</feature>
<sequence length="766" mass="79320">MTETAASPAPFAEEPGIAPPKARISKDAIRHNARQIRSALDEQTALMAVVKADGYSHGMMAAAEAAIAGGATWLGVAHPGSALGLARAGFDVPILTWLFDPTTALDVLPELISAGIDIGVGSYELLELVADAGRTADRRARVHLKIDTGMGRGGVLPEDLPKMTTMIRGSDYLHAIGAMSHFHSADVPGDPSIDEQMRVFTEACDALADEVGPIPLRHIANSAAALTRPDTHCDMARVGVALYGYPPVETDLDLRPAMTLTTRVAEIKTVQAGQTSGYGATYTCAESTDLGLLSIGYGDGLHRAASGRGWVAVRTDEGMKVVPQVGRISMDQMVVDLGPSSTAHAGDEAIIFGDPAANPDVPTAEDWARAAGTISYEVLTSINARVSRVVLDLTDEDEDTGAAVDSSTAGDSDSGADPAATAGPDAEAGAEGGAAPTEPADPAPTAVGDAPAAGATAAPDAAPAPVMPGGASSDADYVQSPPTPVTGGTRVTVPSAASAERPVRTGQEPPTENLEPIADEAGPAPVHDDALPGALEPREQKTWTIVDQSTLTDPSAAPSAGTDASGAAGSPADDTAQIPITATSVQVDTSTAEETRRVAQILAEQAQAGDLIVLDGPLGAGKTTFTQGFGSQMNVRGTIASPTFVISRVHPPLGDGPSLVHVDAYRLDDDWDIEDLDLDSDLQDSVMLVEWGRDRVEHLTDSYRSVQLIRAEGADPAGDVDDPEEPRTIVITQTGPRYEDIDLAHLADRFRGAGLTVRDHHQETSA</sequence>
<feature type="compositionally biased region" description="Basic and acidic residues" evidence="8">
    <location>
        <begin position="526"/>
        <end position="541"/>
    </location>
</feature>
<dbReference type="RefSeq" id="WP_183375509.1">
    <property type="nucleotide sequence ID" value="NZ_CBCSFZ010000001.1"/>
</dbReference>
<dbReference type="GO" id="GO:0008784">
    <property type="term" value="F:alanine racemase activity"/>
    <property type="evidence" value="ECO:0007669"/>
    <property type="project" value="UniProtKB-UniRule"/>
</dbReference>
<dbReference type="SUPFAM" id="SSF50621">
    <property type="entry name" value="Alanine racemase C-terminal domain-like"/>
    <property type="match status" value="1"/>
</dbReference>
<dbReference type="Gene3D" id="2.40.37.10">
    <property type="entry name" value="Lyase, Ornithine Decarboxylase, Chain A, domain 1"/>
    <property type="match status" value="1"/>
</dbReference>
<dbReference type="SUPFAM" id="SSF52540">
    <property type="entry name" value="P-loop containing nucleoside triphosphate hydrolases"/>
    <property type="match status" value="1"/>
</dbReference>
<dbReference type="AlphaFoldDB" id="A0A839QRF1"/>
<dbReference type="SMART" id="SM01005">
    <property type="entry name" value="Ala_racemase_C"/>
    <property type="match status" value="1"/>
</dbReference>
<comment type="pathway">
    <text evidence="5">Amino-acid biosynthesis; D-alanine biosynthesis; D-alanine from L-alanine: step 1/1.</text>
</comment>
<dbReference type="InterPro" id="IPR001608">
    <property type="entry name" value="Ala_racemase_N"/>
</dbReference>
<feature type="binding site" evidence="5 7">
    <location>
        <position position="330"/>
    </location>
    <ligand>
        <name>substrate</name>
    </ligand>
</feature>
<accession>A0A839QRF1</accession>
<organism evidence="10 11">
    <name type="scientific">Helcobacillus massiliensis</name>
    <dbReference type="NCBI Taxonomy" id="521392"/>
    <lineage>
        <taxon>Bacteria</taxon>
        <taxon>Bacillati</taxon>
        <taxon>Actinomycetota</taxon>
        <taxon>Actinomycetes</taxon>
        <taxon>Micrococcales</taxon>
        <taxon>Dermabacteraceae</taxon>
        <taxon>Helcobacillus</taxon>
    </lineage>
</organism>
<evidence type="ECO:0000256" key="7">
    <source>
        <dbReference type="PIRSR" id="PIRSR600821-52"/>
    </source>
</evidence>
<dbReference type="SUPFAM" id="SSF51419">
    <property type="entry name" value="PLP-binding barrel"/>
    <property type="match status" value="1"/>
</dbReference>
<feature type="compositionally biased region" description="Low complexity" evidence="8">
    <location>
        <begin position="553"/>
        <end position="576"/>
    </location>
</feature>
<comment type="function">
    <text evidence="4">Required for the formation of a threonylcarbamoyl group on adenosine at position 37 (t(6)A37) in tRNAs that read codons beginning with adenine. Is involved in the transfer of the threonylcarbamoyl moiety of threonylcarbamoyl-AMP (TC-AMP) to the N6 group of A37, together with TsaD and TsaB. TsaE seems to play an indirect role in the t(6)A biosynthesis pathway, possibly in regulating the core enzymatic function of TsaD.</text>
</comment>
<dbReference type="GO" id="GO:0030632">
    <property type="term" value="P:D-alanine biosynthetic process"/>
    <property type="evidence" value="ECO:0007669"/>
    <property type="project" value="UniProtKB-UniRule"/>
</dbReference>
<evidence type="ECO:0000256" key="8">
    <source>
        <dbReference type="SAM" id="MobiDB-lite"/>
    </source>
</evidence>
<dbReference type="PANTHER" id="PTHR30511">
    <property type="entry name" value="ALANINE RACEMASE"/>
    <property type="match status" value="1"/>
</dbReference>
<evidence type="ECO:0000256" key="6">
    <source>
        <dbReference type="PIRSR" id="PIRSR600821-50"/>
    </source>
</evidence>
<feature type="active site" description="Proton acceptor; specific for D-alanine" evidence="5">
    <location>
        <position position="51"/>
    </location>
</feature>
<dbReference type="GO" id="GO:0002949">
    <property type="term" value="P:tRNA threonylcarbamoyladenosine modification"/>
    <property type="evidence" value="ECO:0007669"/>
    <property type="project" value="InterPro"/>
</dbReference>
<dbReference type="NCBIfam" id="TIGR00150">
    <property type="entry name" value="T6A_YjeE"/>
    <property type="match status" value="1"/>
</dbReference>
<dbReference type="Gene3D" id="3.20.20.10">
    <property type="entry name" value="Alanine racemase"/>
    <property type="match status" value="1"/>
</dbReference>
<dbReference type="InterPro" id="IPR003442">
    <property type="entry name" value="T6A_TsaE"/>
</dbReference>
<evidence type="ECO:0000256" key="1">
    <source>
        <dbReference type="ARBA" id="ARBA00001933"/>
    </source>
</evidence>
<dbReference type="HAMAP" id="MF_01201">
    <property type="entry name" value="Ala_racemase"/>
    <property type="match status" value="1"/>
</dbReference>
<dbReference type="EC" id="5.1.1.1" evidence="5"/>
<dbReference type="UniPathway" id="UPA00042">
    <property type="reaction ID" value="UER00497"/>
</dbReference>
<evidence type="ECO:0000256" key="4">
    <source>
        <dbReference type="ARBA" id="ARBA00024908"/>
    </source>
</evidence>
<gene>
    <name evidence="10" type="ORF">FHX50_001167</name>
</gene>
<comment type="caution">
    <text evidence="10">The sequence shown here is derived from an EMBL/GenBank/DDBJ whole genome shotgun (WGS) entry which is preliminary data.</text>
</comment>
<evidence type="ECO:0000256" key="5">
    <source>
        <dbReference type="HAMAP-Rule" id="MF_01201"/>
    </source>
</evidence>
<comment type="similarity">
    <text evidence="5">Belongs to the alanine racemase family.</text>
</comment>
<dbReference type="Gene3D" id="3.40.50.300">
    <property type="entry name" value="P-loop containing nucleotide triphosphate hydrolases"/>
    <property type="match status" value="1"/>
</dbReference>
<keyword evidence="11" id="KW-1185">Reference proteome</keyword>
<dbReference type="Pfam" id="PF00842">
    <property type="entry name" value="Ala_racemase_C"/>
    <property type="match status" value="1"/>
</dbReference>
<dbReference type="NCBIfam" id="TIGR00492">
    <property type="entry name" value="alr"/>
    <property type="match status" value="1"/>
</dbReference>
<dbReference type="InterPro" id="IPR000821">
    <property type="entry name" value="Ala_racemase"/>
</dbReference>
<feature type="active site" description="Proton acceptor; specific for L-alanine" evidence="5">
    <location>
        <position position="278"/>
    </location>
</feature>
<comment type="function">
    <text evidence="5">Catalyzes the interconversion of L-alanine and D-alanine. May also act on other amino acids.</text>
</comment>
<comment type="cofactor">
    <cofactor evidence="1 5 6">
        <name>pyridoxal 5'-phosphate</name>
        <dbReference type="ChEBI" id="CHEBI:597326"/>
    </cofactor>
</comment>
<feature type="compositionally biased region" description="Low complexity" evidence="8">
    <location>
        <begin position="401"/>
        <end position="471"/>
    </location>
</feature>
<dbReference type="CDD" id="cd00430">
    <property type="entry name" value="PLPDE_III_AR"/>
    <property type="match status" value="1"/>
</dbReference>
<feature type="modified residue" description="N6-(pyridoxal phosphate)lysine" evidence="5 6">
    <location>
        <position position="51"/>
    </location>
</feature>
<dbReference type="PRINTS" id="PR00992">
    <property type="entry name" value="ALARACEMASE"/>
</dbReference>
<comment type="catalytic activity">
    <reaction evidence="5">
        <text>L-alanine = D-alanine</text>
        <dbReference type="Rhea" id="RHEA:20249"/>
        <dbReference type="ChEBI" id="CHEBI:57416"/>
        <dbReference type="ChEBI" id="CHEBI:57972"/>
        <dbReference type="EC" id="5.1.1.1"/>
    </reaction>
</comment>
<dbReference type="Pfam" id="PF02367">
    <property type="entry name" value="TsaE"/>
    <property type="match status" value="1"/>
</dbReference>
<evidence type="ECO:0000259" key="9">
    <source>
        <dbReference type="SMART" id="SM01005"/>
    </source>
</evidence>
<feature type="binding site" evidence="5 7">
    <location>
        <position position="152"/>
    </location>
    <ligand>
        <name>substrate</name>
    </ligand>
</feature>
<protein>
    <recommendedName>
        <fullName evidence="5">Alanine racemase</fullName>
        <ecNumber evidence="5">5.1.1.1</ecNumber>
    </recommendedName>
</protein>
<dbReference type="FunFam" id="3.20.20.10:FF:000002">
    <property type="entry name" value="Alanine racemase"/>
    <property type="match status" value="1"/>
</dbReference>
<feature type="region of interest" description="Disordered" evidence="8">
    <location>
        <begin position="397"/>
        <end position="578"/>
    </location>
</feature>
<name>A0A839QRF1_9MICO</name>
<keyword evidence="2 5" id="KW-0663">Pyridoxal phosphate</keyword>
<dbReference type="GO" id="GO:0005829">
    <property type="term" value="C:cytosol"/>
    <property type="evidence" value="ECO:0007669"/>
    <property type="project" value="TreeGrafter"/>
</dbReference>
<dbReference type="Pfam" id="PF01168">
    <property type="entry name" value="Ala_racemase_N"/>
    <property type="match status" value="1"/>
</dbReference>
<dbReference type="GO" id="GO:0030170">
    <property type="term" value="F:pyridoxal phosphate binding"/>
    <property type="evidence" value="ECO:0007669"/>
    <property type="project" value="UniProtKB-UniRule"/>
</dbReference>
<dbReference type="InterPro" id="IPR029066">
    <property type="entry name" value="PLP-binding_barrel"/>
</dbReference>
<dbReference type="InterPro" id="IPR009006">
    <property type="entry name" value="Ala_racemase/Decarboxylase_C"/>
</dbReference>
<proteinExistence type="inferred from homology"/>